<evidence type="ECO:0000256" key="7">
    <source>
        <dbReference type="ARBA" id="ARBA00031113"/>
    </source>
</evidence>
<feature type="domain" description="Aminoacyl-transfer RNA synthetases class-II family profile" evidence="9">
    <location>
        <begin position="119"/>
        <end position="348"/>
    </location>
</feature>
<name>A0A194R1F1_PAPMA</name>
<dbReference type="PANTHER" id="PTHR11778">
    <property type="entry name" value="SERYL-TRNA SYNTHETASE"/>
    <property type="match status" value="1"/>
</dbReference>
<keyword evidence="11" id="KW-1185">Reference proteome</keyword>
<dbReference type="EMBL" id="KQ460878">
    <property type="protein sequence ID" value="KPJ11623.1"/>
    <property type="molecule type" value="Genomic_DNA"/>
</dbReference>
<evidence type="ECO:0000256" key="6">
    <source>
        <dbReference type="ARBA" id="ARBA00023146"/>
    </source>
</evidence>
<sequence>MEVGSELANLLKNNSSDNNIEKLKIQSSLLKENIKKLKVPFWSAEEAAIVEALKLPNVLHPKTPSQKNKVLFTYKTVSDNDKDHLKIGKDNNLIQFTNKENYYLKGDAAVFELGAKFYFSKSLKDTGFIQFSNPDFVKSLIIEGCGHDHTDPNHTFIIHHNEDSKVNVDNRLHLTGGGSLFSFFAYYTKNVLHSNALPLKYFSMGRQYNPVDNEEIGLFNVSQSSVISMFIATKNIEECDAILDETIEVIKNIYSNIGYPYRLSIVTAEKLHMWESLRVSIEMYSTSLKSYIEIGNISVSGDFISKRLMFNYTHEKQNKYPHIISGTILNVPMFLGCVLEQNTEFSIPQEFTVNNWCFKQ</sequence>
<dbReference type="GO" id="GO:0004828">
    <property type="term" value="F:serine-tRNA ligase activity"/>
    <property type="evidence" value="ECO:0007669"/>
    <property type="project" value="UniProtKB-EC"/>
</dbReference>
<evidence type="ECO:0000313" key="11">
    <source>
        <dbReference type="Proteomes" id="UP000053240"/>
    </source>
</evidence>
<dbReference type="InterPro" id="IPR045864">
    <property type="entry name" value="aa-tRNA-synth_II/BPL/LPL"/>
</dbReference>
<dbReference type="Proteomes" id="UP000053240">
    <property type="component" value="Unassembled WGS sequence"/>
</dbReference>
<reference evidence="10 11" key="1">
    <citation type="journal article" date="2015" name="Nat. Commun.">
        <title>Outbred genome sequencing and CRISPR/Cas9 gene editing in butterflies.</title>
        <authorList>
            <person name="Li X."/>
            <person name="Fan D."/>
            <person name="Zhang W."/>
            <person name="Liu G."/>
            <person name="Zhang L."/>
            <person name="Zhao L."/>
            <person name="Fang X."/>
            <person name="Chen L."/>
            <person name="Dong Y."/>
            <person name="Chen Y."/>
            <person name="Ding Y."/>
            <person name="Zhao R."/>
            <person name="Feng M."/>
            <person name="Zhu Y."/>
            <person name="Feng Y."/>
            <person name="Jiang X."/>
            <person name="Zhu D."/>
            <person name="Xiang H."/>
            <person name="Feng X."/>
            <person name="Li S."/>
            <person name="Wang J."/>
            <person name="Zhang G."/>
            <person name="Kronforst M.R."/>
            <person name="Wang W."/>
        </authorList>
    </citation>
    <scope>NUCLEOTIDE SEQUENCE [LARGE SCALE GENOMIC DNA]</scope>
    <source>
        <strain evidence="10">Ya'a_city_454_Pm</strain>
        <tissue evidence="10">Whole body</tissue>
    </source>
</reference>
<evidence type="ECO:0000256" key="4">
    <source>
        <dbReference type="ARBA" id="ARBA00022741"/>
    </source>
</evidence>
<evidence type="ECO:0000256" key="5">
    <source>
        <dbReference type="ARBA" id="ARBA00022840"/>
    </source>
</evidence>
<dbReference type="Gene3D" id="3.30.930.10">
    <property type="entry name" value="Bira Bifunctional Protein, Domain 2"/>
    <property type="match status" value="1"/>
</dbReference>
<dbReference type="InterPro" id="IPR002317">
    <property type="entry name" value="Ser-tRNA-ligase_type_1"/>
</dbReference>
<accession>A0A194R1F1</accession>
<dbReference type="Pfam" id="PF00587">
    <property type="entry name" value="tRNA-synt_2b"/>
    <property type="match status" value="1"/>
</dbReference>
<comment type="similarity">
    <text evidence="1">Belongs to the class-II aminoacyl-tRNA synthetase family. Type-1 seryl-tRNA synthetase subfamily.</text>
</comment>
<keyword evidence="4" id="KW-0547">Nucleotide-binding</keyword>
<dbReference type="PROSITE" id="PS50862">
    <property type="entry name" value="AA_TRNA_LIGASE_II"/>
    <property type="match status" value="1"/>
</dbReference>
<dbReference type="FunCoup" id="A0A194R1F1">
    <property type="interactions" value="40"/>
</dbReference>
<protein>
    <recommendedName>
        <fullName evidence="2">serine--tRNA ligase</fullName>
        <ecNumber evidence="2">6.1.1.11</ecNumber>
    </recommendedName>
    <alternativeName>
        <fullName evidence="7">Seryl-tRNA synthetase</fullName>
    </alternativeName>
</protein>
<evidence type="ECO:0000256" key="1">
    <source>
        <dbReference type="ARBA" id="ARBA00010728"/>
    </source>
</evidence>
<keyword evidence="5" id="KW-0067">ATP-binding</keyword>
<dbReference type="PIRSF" id="PIRSF001529">
    <property type="entry name" value="Ser-tRNA-synth_IIa"/>
    <property type="match status" value="1"/>
</dbReference>
<feature type="site" description="Important for serine binding" evidence="8">
    <location>
        <position position="327"/>
    </location>
</feature>
<dbReference type="STRING" id="76193.A0A194R1F1"/>
<evidence type="ECO:0000256" key="2">
    <source>
        <dbReference type="ARBA" id="ARBA00012840"/>
    </source>
</evidence>
<keyword evidence="3" id="KW-0436">Ligase</keyword>
<evidence type="ECO:0000256" key="8">
    <source>
        <dbReference type="PIRSR" id="PIRSR001529-1"/>
    </source>
</evidence>
<proteinExistence type="inferred from homology"/>
<dbReference type="SUPFAM" id="SSF55681">
    <property type="entry name" value="Class II aaRS and biotin synthetases"/>
    <property type="match status" value="1"/>
</dbReference>
<gene>
    <name evidence="10" type="ORF">RR48_08365</name>
</gene>
<organism evidence="10 11">
    <name type="scientific">Papilio machaon</name>
    <name type="common">Old World swallowtail butterfly</name>
    <dbReference type="NCBI Taxonomy" id="76193"/>
    <lineage>
        <taxon>Eukaryota</taxon>
        <taxon>Metazoa</taxon>
        <taxon>Ecdysozoa</taxon>
        <taxon>Arthropoda</taxon>
        <taxon>Hexapoda</taxon>
        <taxon>Insecta</taxon>
        <taxon>Pterygota</taxon>
        <taxon>Neoptera</taxon>
        <taxon>Endopterygota</taxon>
        <taxon>Lepidoptera</taxon>
        <taxon>Glossata</taxon>
        <taxon>Ditrysia</taxon>
        <taxon>Papilionoidea</taxon>
        <taxon>Papilionidae</taxon>
        <taxon>Papilioninae</taxon>
        <taxon>Papilio</taxon>
    </lineage>
</organism>
<dbReference type="GO" id="GO:0005524">
    <property type="term" value="F:ATP binding"/>
    <property type="evidence" value="ECO:0007669"/>
    <property type="project" value="UniProtKB-KW"/>
</dbReference>
<dbReference type="EC" id="6.1.1.11" evidence="2"/>
<keyword evidence="6 10" id="KW-0030">Aminoacyl-tRNA synthetase</keyword>
<evidence type="ECO:0000313" key="10">
    <source>
        <dbReference type="EMBL" id="KPJ11623.1"/>
    </source>
</evidence>
<evidence type="ECO:0000256" key="3">
    <source>
        <dbReference type="ARBA" id="ARBA00022598"/>
    </source>
</evidence>
<dbReference type="InParanoid" id="A0A194R1F1"/>
<dbReference type="AlphaFoldDB" id="A0A194R1F1"/>
<evidence type="ECO:0000259" key="9">
    <source>
        <dbReference type="PROSITE" id="PS50862"/>
    </source>
</evidence>
<dbReference type="InterPro" id="IPR002314">
    <property type="entry name" value="aa-tRNA-synt_IIb"/>
</dbReference>
<dbReference type="GO" id="GO:0006434">
    <property type="term" value="P:seryl-tRNA aminoacylation"/>
    <property type="evidence" value="ECO:0007669"/>
    <property type="project" value="InterPro"/>
</dbReference>
<dbReference type="InterPro" id="IPR006195">
    <property type="entry name" value="aa-tRNA-synth_II"/>
</dbReference>